<protein>
    <submittedName>
        <fullName evidence="1">Uncharacterized protein</fullName>
    </submittedName>
</protein>
<feature type="non-terminal residue" evidence="1">
    <location>
        <position position="1"/>
    </location>
</feature>
<sequence length="47" mass="5065">WPEPGNNQNLTISDDGGVTTLILRVDRHSDVDDGPAPEGIFDLTGFI</sequence>
<dbReference type="AlphaFoldDB" id="A0A382ZLE3"/>
<dbReference type="EMBL" id="UINC01184933">
    <property type="protein sequence ID" value="SVD96396.1"/>
    <property type="molecule type" value="Genomic_DNA"/>
</dbReference>
<accession>A0A382ZLE3</accession>
<gene>
    <name evidence="1" type="ORF">METZ01_LOCUS449250</name>
</gene>
<name>A0A382ZLE3_9ZZZZ</name>
<proteinExistence type="predicted"/>
<reference evidence="1" key="1">
    <citation type="submission" date="2018-05" db="EMBL/GenBank/DDBJ databases">
        <authorList>
            <person name="Lanie J.A."/>
            <person name="Ng W.-L."/>
            <person name="Kazmierczak K.M."/>
            <person name="Andrzejewski T.M."/>
            <person name="Davidsen T.M."/>
            <person name="Wayne K.J."/>
            <person name="Tettelin H."/>
            <person name="Glass J.I."/>
            <person name="Rusch D."/>
            <person name="Podicherti R."/>
            <person name="Tsui H.-C.T."/>
            <person name="Winkler M.E."/>
        </authorList>
    </citation>
    <scope>NUCLEOTIDE SEQUENCE</scope>
</reference>
<evidence type="ECO:0000313" key="1">
    <source>
        <dbReference type="EMBL" id="SVD96396.1"/>
    </source>
</evidence>
<organism evidence="1">
    <name type="scientific">marine metagenome</name>
    <dbReference type="NCBI Taxonomy" id="408172"/>
    <lineage>
        <taxon>unclassified sequences</taxon>
        <taxon>metagenomes</taxon>
        <taxon>ecological metagenomes</taxon>
    </lineage>
</organism>